<feature type="region of interest" description="Disordered" evidence="1">
    <location>
        <begin position="44"/>
        <end position="154"/>
    </location>
</feature>
<organism evidence="2 3">
    <name type="scientific">Tilletia indica</name>
    <dbReference type="NCBI Taxonomy" id="43049"/>
    <lineage>
        <taxon>Eukaryota</taxon>
        <taxon>Fungi</taxon>
        <taxon>Dikarya</taxon>
        <taxon>Basidiomycota</taxon>
        <taxon>Ustilaginomycotina</taxon>
        <taxon>Exobasidiomycetes</taxon>
        <taxon>Tilletiales</taxon>
        <taxon>Tilletiaceae</taxon>
        <taxon>Tilletia</taxon>
    </lineage>
</organism>
<keyword evidence="3" id="KW-1185">Reference proteome</keyword>
<proteinExistence type="predicted"/>
<sequence>MVALASSSPFSSSYEFFGSSCTRARARSHSTHLHTHYTRCFIHSTSTSTGGGRHQMTMADSPASAVSDAASFHTAASASSPRSHHPRIPLPPVLHLDPQSPAHGEQGQQQQRPRKRSKQRPPQLNDASTSTLPSTSALPSTTLSNRRSAVVLPG</sequence>
<reference evidence="2" key="1">
    <citation type="submission" date="2016-04" db="EMBL/GenBank/DDBJ databases">
        <authorList>
            <person name="Nguyen H.D."/>
            <person name="Samba Siva P."/>
            <person name="Cullis J."/>
            <person name="Levesque C.A."/>
            <person name="Hambleton S."/>
        </authorList>
    </citation>
    <scope>NUCLEOTIDE SEQUENCE</scope>
    <source>
        <strain evidence="2">DAOMC 236416</strain>
    </source>
</reference>
<reference evidence="2" key="2">
    <citation type="journal article" date="2019" name="IMA Fungus">
        <title>Genome sequencing and comparison of five Tilletia species to identify candidate genes for the detection of regulated species infecting wheat.</title>
        <authorList>
            <person name="Nguyen H.D.T."/>
            <person name="Sultana T."/>
            <person name="Kesanakurti P."/>
            <person name="Hambleton S."/>
        </authorList>
    </citation>
    <scope>NUCLEOTIDE SEQUENCE</scope>
    <source>
        <strain evidence="2">DAOMC 236416</strain>
    </source>
</reference>
<name>A0A177T5S3_9BASI</name>
<accession>A0A177T5S3</accession>
<dbReference type="AlphaFoldDB" id="A0A177T5S3"/>
<evidence type="ECO:0000313" key="2">
    <source>
        <dbReference type="EMBL" id="KAE8244106.1"/>
    </source>
</evidence>
<evidence type="ECO:0000256" key="1">
    <source>
        <dbReference type="SAM" id="MobiDB-lite"/>
    </source>
</evidence>
<feature type="compositionally biased region" description="Low complexity" evidence="1">
    <location>
        <begin position="99"/>
        <end position="111"/>
    </location>
</feature>
<dbReference type="EMBL" id="LWDF02000709">
    <property type="protein sequence ID" value="KAE8244106.1"/>
    <property type="molecule type" value="Genomic_DNA"/>
</dbReference>
<dbReference type="Proteomes" id="UP000077521">
    <property type="component" value="Unassembled WGS sequence"/>
</dbReference>
<comment type="caution">
    <text evidence="2">The sequence shown here is derived from an EMBL/GenBank/DDBJ whole genome shotgun (WGS) entry which is preliminary data.</text>
</comment>
<feature type="compositionally biased region" description="Low complexity" evidence="1">
    <location>
        <begin position="59"/>
        <end position="81"/>
    </location>
</feature>
<feature type="compositionally biased region" description="Low complexity" evidence="1">
    <location>
        <begin position="120"/>
        <end position="144"/>
    </location>
</feature>
<evidence type="ECO:0000313" key="3">
    <source>
        <dbReference type="Proteomes" id="UP000077521"/>
    </source>
</evidence>
<protein>
    <submittedName>
        <fullName evidence="2">Uncharacterized protein</fullName>
    </submittedName>
</protein>
<gene>
    <name evidence="2" type="ORF">A4X13_0g6818</name>
</gene>